<evidence type="ECO:0000256" key="11">
    <source>
        <dbReference type="SAM" id="Phobius"/>
    </source>
</evidence>
<evidence type="ECO:0000256" key="7">
    <source>
        <dbReference type="ARBA" id="ARBA00023122"/>
    </source>
</evidence>
<reference evidence="15" key="1">
    <citation type="journal article" date="2019" name="Int. J. Syst. Evol. Microbiol.">
        <title>The Global Catalogue of Microorganisms (GCM) 10K type strain sequencing project: providing services to taxonomists for standard genome sequencing and annotation.</title>
        <authorList>
            <consortium name="The Broad Institute Genomics Platform"/>
            <consortium name="The Broad Institute Genome Sequencing Center for Infectious Disease"/>
            <person name="Wu L."/>
            <person name="Ma J."/>
        </authorList>
    </citation>
    <scope>NUCLEOTIDE SEQUENCE [LARGE SCALE GENOMIC DNA]</scope>
    <source>
        <strain evidence="15">CCM 7435</strain>
    </source>
</reference>
<evidence type="ECO:0000259" key="12">
    <source>
        <dbReference type="PROSITE" id="PS51371"/>
    </source>
</evidence>
<dbReference type="SMART" id="SM01091">
    <property type="entry name" value="CorC_HlyC"/>
    <property type="match status" value="1"/>
</dbReference>
<dbReference type="InterPro" id="IPR000644">
    <property type="entry name" value="CBS_dom"/>
</dbReference>
<sequence>MLDARSLEGPLITSDWLALGAVLVCLMLSFFFSGSETALTAASKARMHALEKNGDARAGLVNRLMAFRERLIGGILLGNNLVNIAASSLATGLLFHWFGTAGIAYATFGMTAVIVVFTEVLPKTIAINHPERVALRVARPIRAVVGLFGPLTLAIETVVRRLLRLIGLEVGKTRSVLSGAEELRGAVDLLHREGSVVKDERDMLGGLLDLNELEVSDIMIHRTKIMSLDLDEPPETLVREVLASPFTRIPLWRGKPDNIVGVLHVKNLLRELQALDNDVSKLDIEKIAAEPWFVPDVTTLADQLKAFRRRKQHFALVVDEYGEVMGLVTLEDILEEIVGDIADEHDVAFTGARRHPDGSVNVEGSVPIRDLNRAMGWSLPDEEATTLAGLVIHEARIIPEPGQAFIFHGFRFQIMRKQRNRVTLIRVVRLDAPLPPPAPSARVRRVQM</sequence>
<evidence type="ECO:0000256" key="9">
    <source>
        <dbReference type="PROSITE-ProRule" id="PRU00703"/>
    </source>
</evidence>
<dbReference type="PROSITE" id="PS51371">
    <property type="entry name" value="CBS"/>
    <property type="match status" value="2"/>
</dbReference>
<dbReference type="InterPro" id="IPR016169">
    <property type="entry name" value="FAD-bd_PCMH_sub2"/>
</dbReference>
<dbReference type="PANTHER" id="PTHR22777">
    <property type="entry name" value="HEMOLYSIN-RELATED"/>
    <property type="match status" value="1"/>
</dbReference>
<dbReference type="Pfam" id="PF00571">
    <property type="entry name" value="CBS"/>
    <property type="match status" value="2"/>
</dbReference>
<organism evidence="14 15">
    <name type="scientific">Ancylobacter oerskovii</name>
    <dbReference type="NCBI Taxonomy" id="459519"/>
    <lineage>
        <taxon>Bacteria</taxon>
        <taxon>Pseudomonadati</taxon>
        <taxon>Pseudomonadota</taxon>
        <taxon>Alphaproteobacteria</taxon>
        <taxon>Hyphomicrobiales</taxon>
        <taxon>Xanthobacteraceae</taxon>
        <taxon>Ancylobacter</taxon>
    </lineage>
</organism>
<gene>
    <name evidence="14" type="ORF">ACFSNC_01295</name>
</gene>
<name>A0ABW4YRX8_9HYPH</name>
<evidence type="ECO:0000256" key="10">
    <source>
        <dbReference type="PROSITE-ProRule" id="PRU01193"/>
    </source>
</evidence>
<proteinExistence type="inferred from homology"/>
<dbReference type="Gene3D" id="3.10.580.10">
    <property type="entry name" value="CBS-domain"/>
    <property type="match status" value="1"/>
</dbReference>
<evidence type="ECO:0000313" key="15">
    <source>
        <dbReference type="Proteomes" id="UP001597299"/>
    </source>
</evidence>
<evidence type="ECO:0000256" key="6">
    <source>
        <dbReference type="ARBA" id="ARBA00022989"/>
    </source>
</evidence>
<dbReference type="SUPFAM" id="SSF56176">
    <property type="entry name" value="FAD-binding/transporter-associated domain-like"/>
    <property type="match status" value="1"/>
</dbReference>
<keyword evidence="5" id="KW-0677">Repeat</keyword>
<feature type="domain" description="CBS" evidence="12">
    <location>
        <begin position="219"/>
        <end position="279"/>
    </location>
</feature>
<keyword evidence="6 10" id="KW-1133">Transmembrane helix</keyword>
<comment type="caution">
    <text evidence="14">The sequence shown here is derived from an EMBL/GenBank/DDBJ whole genome shotgun (WGS) entry which is preliminary data.</text>
</comment>
<evidence type="ECO:0000256" key="2">
    <source>
        <dbReference type="ARBA" id="ARBA00006446"/>
    </source>
</evidence>
<evidence type="ECO:0000313" key="14">
    <source>
        <dbReference type="EMBL" id="MFD2139025.1"/>
    </source>
</evidence>
<dbReference type="PROSITE" id="PS51846">
    <property type="entry name" value="CNNM"/>
    <property type="match status" value="1"/>
</dbReference>
<dbReference type="InterPro" id="IPR036318">
    <property type="entry name" value="FAD-bd_PCMH-like_sf"/>
</dbReference>
<keyword evidence="3" id="KW-1003">Cell membrane</keyword>
<evidence type="ECO:0000256" key="1">
    <source>
        <dbReference type="ARBA" id="ARBA00004651"/>
    </source>
</evidence>
<dbReference type="CDD" id="cd04590">
    <property type="entry name" value="CBS_pair_CorC_HlyC_assoc"/>
    <property type="match status" value="1"/>
</dbReference>
<dbReference type="Proteomes" id="UP001597299">
    <property type="component" value="Unassembled WGS sequence"/>
</dbReference>
<feature type="transmembrane region" description="Helical" evidence="11">
    <location>
        <begin position="143"/>
        <end position="163"/>
    </location>
</feature>
<dbReference type="Pfam" id="PF01595">
    <property type="entry name" value="CNNM"/>
    <property type="match status" value="1"/>
</dbReference>
<dbReference type="EMBL" id="JBHUHD010000001">
    <property type="protein sequence ID" value="MFD2139025.1"/>
    <property type="molecule type" value="Genomic_DNA"/>
</dbReference>
<dbReference type="InterPro" id="IPR005170">
    <property type="entry name" value="Transptr-assoc_dom"/>
</dbReference>
<keyword evidence="4 10" id="KW-0812">Transmembrane</keyword>
<keyword evidence="7 9" id="KW-0129">CBS domain</keyword>
<accession>A0ABW4YRX8</accession>
<dbReference type="InterPro" id="IPR002550">
    <property type="entry name" value="CNNM"/>
</dbReference>
<protein>
    <submittedName>
        <fullName evidence="14">HlyC/CorC family transporter</fullName>
    </submittedName>
</protein>
<dbReference type="RefSeq" id="WP_213354858.1">
    <property type="nucleotide sequence ID" value="NZ_JAHBGB010000041.1"/>
</dbReference>
<dbReference type="InterPro" id="IPR046342">
    <property type="entry name" value="CBS_dom_sf"/>
</dbReference>
<feature type="transmembrane region" description="Helical" evidence="11">
    <location>
        <begin position="16"/>
        <end position="42"/>
    </location>
</feature>
<dbReference type="InterPro" id="IPR044751">
    <property type="entry name" value="Ion_transp-like_CBS"/>
</dbReference>
<dbReference type="PANTHER" id="PTHR22777:SF32">
    <property type="entry name" value="UPF0053 INNER MEMBRANE PROTEIN YFJD"/>
    <property type="match status" value="1"/>
</dbReference>
<evidence type="ECO:0000256" key="3">
    <source>
        <dbReference type="ARBA" id="ARBA00022475"/>
    </source>
</evidence>
<comment type="subcellular location">
    <subcellularLocation>
        <location evidence="1">Cell membrane</location>
        <topology evidence="1">Multi-pass membrane protein</topology>
    </subcellularLocation>
</comment>
<feature type="domain" description="CBS" evidence="12">
    <location>
        <begin position="284"/>
        <end position="347"/>
    </location>
</feature>
<dbReference type="SUPFAM" id="SSF54631">
    <property type="entry name" value="CBS-domain pair"/>
    <property type="match status" value="1"/>
</dbReference>
<evidence type="ECO:0000256" key="5">
    <source>
        <dbReference type="ARBA" id="ARBA00022737"/>
    </source>
</evidence>
<evidence type="ECO:0000256" key="8">
    <source>
        <dbReference type="ARBA" id="ARBA00023136"/>
    </source>
</evidence>
<evidence type="ECO:0000259" key="13">
    <source>
        <dbReference type="PROSITE" id="PS51846"/>
    </source>
</evidence>
<dbReference type="Gene3D" id="3.30.465.10">
    <property type="match status" value="1"/>
</dbReference>
<feature type="transmembrane region" description="Helical" evidence="11">
    <location>
        <begin position="103"/>
        <end position="122"/>
    </location>
</feature>
<dbReference type="Pfam" id="PF03471">
    <property type="entry name" value="CorC_HlyC"/>
    <property type="match status" value="1"/>
</dbReference>
<keyword evidence="15" id="KW-1185">Reference proteome</keyword>
<evidence type="ECO:0000256" key="4">
    <source>
        <dbReference type="ARBA" id="ARBA00022692"/>
    </source>
</evidence>
<feature type="domain" description="CNNM transmembrane" evidence="13">
    <location>
        <begin position="11"/>
        <end position="200"/>
    </location>
</feature>
<keyword evidence="8 10" id="KW-0472">Membrane</keyword>
<feature type="transmembrane region" description="Helical" evidence="11">
    <location>
        <begin position="71"/>
        <end position="97"/>
    </location>
</feature>
<comment type="similarity">
    <text evidence="2">Belongs to the UPF0053 family. Hemolysin C subfamily.</text>
</comment>